<evidence type="ECO:0000256" key="1">
    <source>
        <dbReference type="SAM" id="MobiDB-lite"/>
    </source>
</evidence>
<feature type="non-terminal residue" evidence="2">
    <location>
        <position position="1"/>
    </location>
</feature>
<evidence type="ECO:0000313" key="3">
    <source>
        <dbReference type="Proteomes" id="UP000070501"/>
    </source>
</evidence>
<dbReference type="EMBL" id="KQ964268">
    <property type="protein sequence ID" value="KXJ86429.1"/>
    <property type="molecule type" value="Genomic_DNA"/>
</dbReference>
<reference evidence="3" key="1">
    <citation type="submission" date="2016-02" db="EMBL/GenBank/DDBJ databases">
        <title>Draft genome sequence of Microdochium bolleyi, a fungal endophyte of beachgrass.</title>
        <authorList>
            <consortium name="DOE Joint Genome Institute"/>
            <person name="David A.S."/>
            <person name="May G."/>
            <person name="Haridas S."/>
            <person name="Lim J."/>
            <person name="Wang M."/>
            <person name="Labutti K."/>
            <person name="Lipzen A."/>
            <person name="Barry K."/>
            <person name="Grigoriev I.V."/>
        </authorList>
    </citation>
    <scope>NUCLEOTIDE SEQUENCE [LARGE SCALE GENOMIC DNA]</scope>
    <source>
        <strain evidence="3">J235TASD1</strain>
    </source>
</reference>
<protein>
    <submittedName>
        <fullName evidence="2">Uncharacterized protein</fullName>
    </submittedName>
</protein>
<dbReference type="PANTHER" id="PTHR38116">
    <property type="entry name" value="CHROMOSOME 7, WHOLE GENOME SHOTGUN SEQUENCE"/>
    <property type="match status" value="1"/>
</dbReference>
<feature type="compositionally biased region" description="Low complexity" evidence="1">
    <location>
        <begin position="129"/>
        <end position="147"/>
    </location>
</feature>
<keyword evidence="3" id="KW-1185">Reference proteome</keyword>
<evidence type="ECO:0000313" key="2">
    <source>
        <dbReference type="EMBL" id="KXJ86429.1"/>
    </source>
</evidence>
<dbReference type="InParanoid" id="A0A136IP24"/>
<proteinExistence type="predicted"/>
<dbReference type="AlphaFoldDB" id="A0A136IP24"/>
<feature type="region of interest" description="Disordered" evidence="1">
    <location>
        <begin position="129"/>
        <end position="177"/>
    </location>
</feature>
<dbReference type="Proteomes" id="UP000070501">
    <property type="component" value="Unassembled WGS sequence"/>
</dbReference>
<gene>
    <name evidence="2" type="ORF">Micbo1qcDRAFT_219393</name>
</gene>
<dbReference type="PANTHER" id="PTHR38116:SF1">
    <property type="entry name" value="BZIP DOMAIN-CONTAINING PROTEIN"/>
    <property type="match status" value="1"/>
</dbReference>
<sequence length="287" mass="31803">GAEDDWTGLGDARLRRKLQNRLNVRAHREYRPFAIVQQQAATTRSTTRYAVSAEQEILLQTAFQNSIATTPAPPCTLTLAAHALIDLSRMPDKPAAKQPEFVFNLPLGSDHLIVVVQFNVLRGLLPSSSDDCPSLSPASSTASSASSEDGLDDDNDDSQQPQPKHTYDHPIPPELLPTFVQQTTPHGDWIDYAPDGNMRDNLIRHEHAFNHDELLRDILGSVCSSGLGGEEGCGLIVWRDPWSPSGWEFTEGFARKWGFLIRGCTELLASTNRWRAQRGEEPLVVEL</sequence>
<dbReference type="InterPro" id="IPR021833">
    <property type="entry name" value="DUF3425"/>
</dbReference>
<name>A0A136IP24_9PEZI</name>
<dbReference type="OrthoDB" id="125347at2759"/>
<organism evidence="2 3">
    <name type="scientific">Microdochium bolleyi</name>
    <dbReference type="NCBI Taxonomy" id="196109"/>
    <lineage>
        <taxon>Eukaryota</taxon>
        <taxon>Fungi</taxon>
        <taxon>Dikarya</taxon>
        <taxon>Ascomycota</taxon>
        <taxon>Pezizomycotina</taxon>
        <taxon>Sordariomycetes</taxon>
        <taxon>Xylariomycetidae</taxon>
        <taxon>Xylariales</taxon>
        <taxon>Microdochiaceae</taxon>
        <taxon>Microdochium</taxon>
    </lineage>
</organism>
<dbReference type="Pfam" id="PF11905">
    <property type="entry name" value="DUF3425"/>
    <property type="match status" value="1"/>
</dbReference>
<accession>A0A136IP24</accession>
<dbReference type="STRING" id="196109.A0A136IP24"/>